<dbReference type="eggNOG" id="KOG3904">
    <property type="taxonomic scope" value="Eukaryota"/>
</dbReference>
<organism evidence="10 11">
    <name type="scientific">Tetranychus urticae</name>
    <name type="common">Two-spotted spider mite</name>
    <dbReference type="NCBI Taxonomy" id="32264"/>
    <lineage>
        <taxon>Eukaryota</taxon>
        <taxon>Metazoa</taxon>
        <taxon>Ecdysozoa</taxon>
        <taxon>Arthropoda</taxon>
        <taxon>Chelicerata</taxon>
        <taxon>Arachnida</taxon>
        <taxon>Acari</taxon>
        <taxon>Acariformes</taxon>
        <taxon>Trombidiformes</taxon>
        <taxon>Prostigmata</taxon>
        <taxon>Eleutherengona</taxon>
        <taxon>Raphignathae</taxon>
        <taxon>Tetranychoidea</taxon>
        <taxon>Tetranychidae</taxon>
        <taxon>Tetranychus</taxon>
    </lineage>
</organism>
<keyword evidence="7" id="KW-0464">Manganese</keyword>
<dbReference type="InterPro" id="IPR000086">
    <property type="entry name" value="NUDIX_hydrolase_dom"/>
</dbReference>
<dbReference type="OMA" id="GFMPSAH"/>
<dbReference type="HOGENOM" id="CLU_059078_1_0_1"/>
<dbReference type="GO" id="GO:0016818">
    <property type="term" value="F:hydrolase activity, acting on acid anhydrides, in phosphorus-containing anhydrides"/>
    <property type="evidence" value="ECO:0007669"/>
    <property type="project" value="InterPro"/>
</dbReference>
<dbReference type="Gene3D" id="3.90.79.10">
    <property type="entry name" value="Nucleoside Triphosphate Pyrophosphohydrolase"/>
    <property type="match status" value="1"/>
</dbReference>
<evidence type="ECO:0000256" key="8">
    <source>
        <dbReference type="SAM" id="MobiDB-lite"/>
    </source>
</evidence>
<dbReference type="OrthoDB" id="1695362at2759"/>
<comment type="cofactor">
    <cofactor evidence="2">
        <name>Mg(2+)</name>
        <dbReference type="ChEBI" id="CHEBI:18420"/>
    </cofactor>
</comment>
<evidence type="ECO:0000256" key="6">
    <source>
        <dbReference type="ARBA" id="ARBA00022842"/>
    </source>
</evidence>
<comment type="cofactor">
    <cofactor evidence="1">
        <name>Mn(2+)</name>
        <dbReference type="ChEBI" id="CHEBI:29035"/>
    </cofactor>
</comment>
<gene>
    <name evidence="10" type="primary">107368993</name>
</gene>
<evidence type="ECO:0000256" key="7">
    <source>
        <dbReference type="ARBA" id="ARBA00023211"/>
    </source>
</evidence>
<keyword evidence="5" id="KW-0378">Hydrolase</keyword>
<dbReference type="GO" id="GO:0046872">
    <property type="term" value="F:metal ion binding"/>
    <property type="evidence" value="ECO:0007669"/>
    <property type="project" value="UniProtKB-KW"/>
</dbReference>
<dbReference type="PROSITE" id="PS51462">
    <property type="entry name" value="NUDIX"/>
    <property type="match status" value="1"/>
</dbReference>
<evidence type="ECO:0000259" key="9">
    <source>
        <dbReference type="PROSITE" id="PS51462"/>
    </source>
</evidence>
<feature type="region of interest" description="Disordered" evidence="8">
    <location>
        <begin position="48"/>
        <end position="74"/>
    </location>
</feature>
<comment type="similarity">
    <text evidence="3">Belongs to the Nudix hydrolase family.</text>
</comment>
<feature type="compositionally biased region" description="Low complexity" evidence="8">
    <location>
        <begin position="48"/>
        <end position="72"/>
    </location>
</feature>
<dbReference type="EMBL" id="CAEY01000759">
    <property type="status" value="NOT_ANNOTATED_CDS"/>
    <property type="molecule type" value="Genomic_DNA"/>
</dbReference>
<evidence type="ECO:0000256" key="3">
    <source>
        <dbReference type="ARBA" id="ARBA00005582"/>
    </source>
</evidence>
<evidence type="ECO:0000256" key="2">
    <source>
        <dbReference type="ARBA" id="ARBA00001946"/>
    </source>
</evidence>
<dbReference type="InterPro" id="IPR039121">
    <property type="entry name" value="NUDT19"/>
</dbReference>
<reference evidence="11" key="1">
    <citation type="submission" date="2011-08" db="EMBL/GenBank/DDBJ databases">
        <authorList>
            <person name="Rombauts S."/>
        </authorList>
    </citation>
    <scope>NUCLEOTIDE SEQUENCE</scope>
    <source>
        <strain evidence="11">London</strain>
    </source>
</reference>
<name>T1KZY7_TETUR</name>
<feature type="domain" description="Nudix hydrolase" evidence="9">
    <location>
        <begin position="74"/>
        <end position="322"/>
    </location>
</feature>
<sequence>MASSKTKDSNPLPWREAASLIIVTRASVPQIVGSNLSENMIATSRVLPTSKPSFSSSSPSLPSTILTPSSSSVPNTQLVACKSNSRTQILPRSVDYRLLMVKRSNIASFLASAFVFPGGKVDASDYSSQWWSIFCDTCSLNQSQLVDSIRSRTKGPRPPMITSPLTMPVPTKLDLQSPLPPDLSLRITAIRETFEETGVLLLTNSPNKTNSNGSLTNNDLSPIELSEWREKVHSNGSNFIELCRFLKQSPDIWSLYEWWDWLTPKSVGHRRFDTMFYVCCLDKQPNVVVDNKEVTTLKWCSPLEMLTEHAEGNIFLAPPQVYELSRLQHLPNFKSVRSFVSTRETLGVERWLPVISTFNDGALSLLPGDDSYPNEPDYTGTDPVEDNDGLLVESRSKCVKFNRLELHGPICSCLVNIQLSCGHLTPISLESLAPSMKSML</sequence>
<reference evidence="10" key="2">
    <citation type="submission" date="2015-06" db="UniProtKB">
        <authorList>
            <consortium name="EnsemblMetazoa"/>
        </authorList>
    </citation>
    <scope>IDENTIFICATION</scope>
</reference>
<evidence type="ECO:0000313" key="10">
    <source>
        <dbReference type="EnsemblMetazoa" id="tetur29g00550.1"/>
    </source>
</evidence>
<proteinExistence type="inferred from homology"/>
<dbReference type="PANTHER" id="PTHR12318:SF0">
    <property type="entry name" value="ACYL-COENZYME A DIPHOSPHATASE NUDT19"/>
    <property type="match status" value="1"/>
</dbReference>
<accession>T1KZY7</accession>
<dbReference type="EnsemblMetazoa" id="tetur29g00550.1">
    <property type="protein sequence ID" value="tetur29g00550.1"/>
    <property type="gene ID" value="tetur29g00550"/>
</dbReference>
<keyword evidence="11" id="KW-1185">Reference proteome</keyword>
<protein>
    <recommendedName>
        <fullName evidence="9">Nudix hydrolase domain-containing protein</fullName>
    </recommendedName>
</protein>
<dbReference type="KEGG" id="tut:107368993"/>
<dbReference type="InterPro" id="IPR015797">
    <property type="entry name" value="NUDIX_hydrolase-like_dom_sf"/>
</dbReference>
<dbReference type="Proteomes" id="UP000015104">
    <property type="component" value="Unassembled WGS sequence"/>
</dbReference>
<dbReference type="PANTHER" id="PTHR12318">
    <property type="entry name" value="TESTOSTERONE-REGULATED PROTEIN RP2"/>
    <property type="match status" value="1"/>
</dbReference>
<dbReference type="GO" id="GO:0005739">
    <property type="term" value="C:mitochondrion"/>
    <property type="evidence" value="ECO:0007669"/>
    <property type="project" value="TreeGrafter"/>
</dbReference>
<keyword evidence="4" id="KW-0479">Metal-binding</keyword>
<dbReference type="AlphaFoldDB" id="T1KZY7"/>
<evidence type="ECO:0000313" key="11">
    <source>
        <dbReference type="Proteomes" id="UP000015104"/>
    </source>
</evidence>
<evidence type="ECO:0000256" key="5">
    <source>
        <dbReference type="ARBA" id="ARBA00022801"/>
    </source>
</evidence>
<evidence type="ECO:0000256" key="1">
    <source>
        <dbReference type="ARBA" id="ARBA00001936"/>
    </source>
</evidence>
<dbReference type="SUPFAM" id="SSF55811">
    <property type="entry name" value="Nudix"/>
    <property type="match status" value="1"/>
</dbReference>
<dbReference type="CDD" id="cd18870">
    <property type="entry name" value="NUDIX_AcylCoAdiphos_Nudt19"/>
    <property type="match status" value="1"/>
</dbReference>
<keyword evidence="6" id="KW-0460">Magnesium</keyword>
<dbReference type="STRING" id="32264.T1KZY7"/>
<evidence type="ECO:0000256" key="4">
    <source>
        <dbReference type="ARBA" id="ARBA00022723"/>
    </source>
</evidence>